<dbReference type="InterPro" id="IPR001128">
    <property type="entry name" value="Cyt_P450"/>
</dbReference>
<sequence>MLSASPLQNASLALLFAGLYFTVRAYRRLRRSSLPPGPSGLPIVGNIYDIPATNEWLAFMEMSRKYDSDVIALNLMGDTMIVLNSVTAINDLLEDRSLIYSDRPPFPTLNDLVGFTWHFAFMPYGPEWKERRKVFMQQFQPSQVLLHRPAELKAGHVLLQRLLESPEKYERHLRHMAGMVILSTAYGINIQPEDDPHIAISETALHAMACTGNRGSFWVDSFPILKYVPEFLPGSGFKQKAREWARAVTAMPKVPYEFVKRSRAAGMANSSIASRVLDDIEESGANQDEREKVLEDVLAACYAAGADTTVSALASFILAMTMFPEIQKKAQAAVDEVVGPNRLPDFEDNIPYVDAVARELLRWRPVFPLSVPHAVTADDVYKGYHIPAGAVVVGNSWAVLHDEKIYGPNTDRFIPERWLTESGEINKAIREPDTAFGFGRRICPGKDMAQWSLWICVASILAAFNITKGVDENGVPLEPSGEYTSGLLCWLGGLQVGSSRAKIATEWRNYLINVIYTEKRAGQRIWVNLTLIIGLSKVYYT</sequence>
<keyword evidence="6 10" id="KW-0560">Oxidoreductase</keyword>
<dbReference type="GO" id="GO:0004497">
    <property type="term" value="F:monooxygenase activity"/>
    <property type="evidence" value="ECO:0007669"/>
    <property type="project" value="UniProtKB-KW"/>
</dbReference>
<dbReference type="PANTHER" id="PTHR46300">
    <property type="entry name" value="P450, PUTATIVE (EUROFUNG)-RELATED-RELATED"/>
    <property type="match status" value="1"/>
</dbReference>
<comment type="pathway">
    <text evidence="2">Secondary metabolite biosynthesis.</text>
</comment>
<dbReference type="InterPro" id="IPR017972">
    <property type="entry name" value="Cyt_P450_CS"/>
</dbReference>
<organism evidence="11 12">
    <name type="scientific">Mycena pura</name>
    <dbReference type="NCBI Taxonomy" id="153505"/>
    <lineage>
        <taxon>Eukaryota</taxon>
        <taxon>Fungi</taxon>
        <taxon>Dikarya</taxon>
        <taxon>Basidiomycota</taxon>
        <taxon>Agaricomycotina</taxon>
        <taxon>Agaricomycetes</taxon>
        <taxon>Agaricomycetidae</taxon>
        <taxon>Agaricales</taxon>
        <taxon>Marasmiineae</taxon>
        <taxon>Mycenaceae</taxon>
        <taxon>Mycena</taxon>
    </lineage>
</organism>
<dbReference type="PRINTS" id="PR00385">
    <property type="entry name" value="P450"/>
</dbReference>
<dbReference type="PROSITE" id="PS00086">
    <property type="entry name" value="CYTOCHROME_P450"/>
    <property type="match status" value="1"/>
</dbReference>
<keyword evidence="7 9" id="KW-0408">Iron</keyword>
<evidence type="ECO:0000256" key="2">
    <source>
        <dbReference type="ARBA" id="ARBA00005179"/>
    </source>
</evidence>
<feature type="binding site" description="axial binding residue" evidence="9">
    <location>
        <position position="443"/>
    </location>
    <ligand>
        <name>heme</name>
        <dbReference type="ChEBI" id="CHEBI:30413"/>
    </ligand>
    <ligandPart>
        <name>Fe</name>
        <dbReference type="ChEBI" id="CHEBI:18248"/>
    </ligandPart>
</feature>
<proteinExistence type="inferred from homology"/>
<keyword evidence="12" id="KW-1185">Reference proteome</keyword>
<dbReference type="GO" id="GO:0020037">
    <property type="term" value="F:heme binding"/>
    <property type="evidence" value="ECO:0007669"/>
    <property type="project" value="InterPro"/>
</dbReference>
<evidence type="ECO:0000256" key="3">
    <source>
        <dbReference type="ARBA" id="ARBA00010617"/>
    </source>
</evidence>
<protein>
    <submittedName>
        <fullName evidence="11">Cytochrome P450</fullName>
    </submittedName>
</protein>
<evidence type="ECO:0000256" key="6">
    <source>
        <dbReference type="ARBA" id="ARBA00023002"/>
    </source>
</evidence>
<dbReference type="Proteomes" id="UP001219525">
    <property type="component" value="Unassembled WGS sequence"/>
</dbReference>
<comment type="similarity">
    <text evidence="3 10">Belongs to the cytochrome P450 family.</text>
</comment>
<gene>
    <name evidence="11" type="ORF">GGX14DRAFT_542181</name>
</gene>
<dbReference type="InterPro" id="IPR036396">
    <property type="entry name" value="Cyt_P450_sf"/>
</dbReference>
<keyword evidence="5 9" id="KW-0479">Metal-binding</keyword>
<name>A0AAD6VK42_9AGAR</name>
<dbReference type="GO" id="GO:0016705">
    <property type="term" value="F:oxidoreductase activity, acting on paired donors, with incorporation or reduction of molecular oxygen"/>
    <property type="evidence" value="ECO:0007669"/>
    <property type="project" value="InterPro"/>
</dbReference>
<dbReference type="InterPro" id="IPR002401">
    <property type="entry name" value="Cyt_P450_E_grp-I"/>
</dbReference>
<dbReference type="InterPro" id="IPR050364">
    <property type="entry name" value="Cytochrome_P450_fung"/>
</dbReference>
<evidence type="ECO:0000256" key="5">
    <source>
        <dbReference type="ARBA" id="ARBA00022723"/>
    </source>
</evidence>
<evidence type="ECO:0000256" key="10">
    <source>
        <dbReference type="RuleBase" id="RU000461"/>
    </source>
</evidence>
<dbReference type="Pfam" id="PF00067">
    <property type="entry name" value="p450"/>
    <property type="match status" value="1"/>
</dbReference>
<accession>A0AAD6VK42</accession>
<dbReference type="GO" id="GO:0005506">
    <property type="term" value="F:iron ion binding"/>
    <property type="evidence" value="ECO:0007669"/>
    <property type="project" value="InterPro"/>
</dbReference>
<dbReference type="PANTHER" id="PTHR46300:SF7">
    <property type="entry name" value="P450, PUTATIVE (EUROFUNG)-RELATED"/>
    <property type="match status" value="1"/>
</dbReference>
<reference evidence="11" key="1">
    <citation type="submission" date="2023-03" db="EMBL/GenBank/DDBJ databases">
        <title>Massive genome expansion in bonnet fungi (Mycena s.s.) driven by repeated elements and novel gene families across ecological guilds.</title>
        <authorList>
            <consortium name="Lawrence Berkeley National Laboratory"/>
            <person name="Harder C.B."/>
            <person name="Miyauchi S."/>
            <person name="Viragh M."/>
            <person name="Kuo A."/>
            <person name="Thoen E."/>
            <person name="Andreopoulos B."/>
            <person name="Lu D."/>
            <person name="Skrede I."/>
            <person name="Drula E."/>
            <person name="Henrissat B."/>
            <person name="Morin E."/>
            <person name="Kohler A."/>
            <person name="Barry K."/>
            <person name="LaButti K."/>
            <person name="Morin E."/>
            <person name="Salamov A."/>
            <person name="Lipzen A."/>
            <person name="Mereny Z."/>
            <person name="Hegedus B."/>
            <person name="Baldrian P."/>
            <person name="Stursova M."/>
            <person name="Weitz H."/>
            <person name="Taylor A."/>
            <person name="Grigoriev I.V."/>
            <person name="Nagy L.G."/>
            <person name="Martin F."/>
            <person name="Kauserud H."/>
        </authorList>
    </citation>
    <scope>NUCLEOTIDE SEQUENCE</scope>
    <source>
        <strain evidence="11">9144</strain>
    </source>
</reference>
<dbReference type="AlphaFoldDB" id="A0AAD6VK42"/>
<dbReference type="Gene3D" id="1.10.630.10">
    <property type="entry name" value="Cytochrome P450"/>
    <property type="match status" value="1"/>
</dbReference>
<evidence type="ECO:0000256" key="9">
    <source>
        <dbReference type="PIRSR" id="PIRSR602401-1"/>
    </source>
</evidence>
<keyword evidence="8 10" id="KW-0503">Monooxygenase</keyword>
<dbReference type="SUPFAM" id="SSF48264">
    <property type="entry name" value="Cytochrome P450"/>
    <property type="match status" value="1"/>
</dbReference>
<comment type="cofactor">
    <cofactor evidence="1 9">
        <name>heme</name>
        <dbReference type="ChEBI" id="CHEBI:30413"/>
    </cofactor>
</comment>
<evidence type="ECO:0000313" key="12">
    <source>
        <dbReference type="Proteomes" id="UP001219525"/>
    </source>
</evidence>
<evidence type="ECO:0000256" key="8">
    <source>
        <dbReference type="ARBA" id="ARBA00023033"/>
    </source>
</evidence>
<evidence type="ECO:0000313" key="11">
    <source>
        <dbReference type="EMBL" id="KAJ7214442.1"/>
    </source>
</evidence>
<evidence type="ECO:0000256" key="4">
    <source>
        <dbReference type="ARBA" id="ARBA00022617"/>
    </source>
</evidence>
<evidence type="ECO:0000256" key="1">
    <source>
        <dbReference type="ARBA" id="ARBA00001971"/>
    </source>
</evidence>
<comment type="caution">
    <text evidence="11">The sequence shown here is derived from an EMBL/GenBank/DDBJ whole genome shotgun (WGS) entry which is preliminary data.</text>
</comment>
<dbReference type="EMBL" id="JARJCW010000019">
    <property type="protein sequence ID" value="KAJ7214442.1"/>
    <property type="molecule type" value="Genomic_DNA"/>
</dbReference>
<dbReference type="PRINTS" id="PR00463">
    <property type="entry name" value="EP450I"/>
</dbReference>
<keyword evidence="4 9" id="KW-0349">Heme</keyword>
<dbReference type="CDD" id="cd11065">
    <property type="entry name" value="CYP64-like"/>
    <property type="match status" value="1"/>
</dbReference>
<evidence type="ECO:0000256" key="7">
    <source>
        <dbReference type="ARBA" id="ARBA00023004"/>
    </source>
</evidence>